<dbReference type="STRING" id="1121302.SAMN02745163_01553"/>
<sequence>MKKLFITLTILIVFILSFFIFSKVLEPKNTTDQSIIYSEQLSKIDEIEIKSTSSISITTSDSKDLKISLSGESKFLFPSDSPKLTSKIENGNLLISNSIADKKDSTIGVYHLSLKIDIPKTFKNKIFVKSKNGPINIENAHSNNIECNSESGDIKISTIKMPMSINATAQKGNIELLVPKEDKFYLSYNSKTGKIKNELDMNVDNSISDKKINLSAKNGYISLSPNKSHMNN</sequence>
<dbReference type="RefSeq" id="WP_072986110.1">
    <property type="nucleotide sequence ID" value="NZ_FQZB01000007.1"/>
</dbReference>
<name>A0A1M6HRC2_9CLOT</name>
<proteinExistence type="predicted"/>
<organism evidence="2 3">
    <name type="scientific">Clostridium cavendishii DSM 21758</name>
    <dbReference type="NCBI Taxonomy" id="1121302"/>
    <lineage>
        <taxon>Bacteria</taxon>
        <taxon>Bacillati</taxon>
        <taxon>Bacillota</taxon>
        <taxon>Clostridia</taxon>
        <taxon>Eubacteriales</taxon>
        <taxon>Clostridiaceae</taxon>
        <taxon>Clostridium</taxon>
    </lineage>
</organism>
<evidence type="ECO:0000313" key="3">
    <source>
        <dbReference type="Proteomes" id="UP000184310"/>
    </source>
</evidence>
<dbReference type="InterPro" id="IPR025164">
    <property type="entry name" value="Toastrack_DUF4097"/>
</dbReference>
<protein>
    <submittedName>
        <fullName evidence="2">Putative adhesin</fullName>
    </submittedName>
</protein>
<reference evidence="2 3" key="1">
    <citation type="submission" date="2016-11" db="EMBL/GenBank/DDBJ databases">
        <authorList>
            <person name="Jaros S."/>
            <person name="Januszkiewicz K."/>
            <person name="Wedrychowicz H."/>
        </authorList>
    </citation>
    <scope>NUCLEOTIDE SEQUENCE [LARGE SCALE GENOMIC DNA]</scope>
    <source>
        <strain evidence="2 3">DSM 21758</strain>
    </source>
</reference>
<evidence type="ECO:0000313" key="2">
    <source>
        <dbReference type="EMBL" id="SHJ24703.1"/>
    </source>
</evidence>
<accession>A0A1M6HRC2</accession>
<dbReference type="Proteomes" id="UP000184310">
    <property type="component" value="Unassembled WGS sequence"/>
</dbReference>
<gene>
    <name evidence="2" type="ORF">SAMN02745163_01553</name>
</gene>
<feature type="domain" description="DUF4097" evidence="1">
    <location>
        <begin position="44"/>
        <end position="175"/>
    </location>
</feature>
<dbReference type="Pfam" id="PF13349">
    <property type="entry name" value="DUF4097"/>
    <property type="match status" value="1"/>
</dbReference>
<dbReference type="EMBL" id="FQZB01000007">
    <property type="protein sequence ID" value="SHJ24703.1"/>
    <property type="molecule type" value="Genomic_DNA"/>
</dbReference>
<keyword evidence="3" id="KW-1185">Reference proteome</keyword>
<dbReference type="AlphaFoldDB" id="A0A1M6HRC2"/>
<evidence type="ECO:0000259" key="1">
    <source>
        <dbReference type="Pfam" id="PF13349"/>
    </source>
</evidence>